<evidence type="ECO:0000313" key="2">
    <source>
        <dbReference type="Proteomes" id="UP000183018"/>
    </source>
</evidence>
<reference evidence="2" key="1">
    <citation type="submission" date="2016-10" db="EMBL/GenBank/DDBJ databases">
        <authorList>
            <person name="Varghese N."/>
            <person name="Submissions S."/>
        </authorList>
    </citation>
    <scope>NUCLEOTIDE SEQUENCE [LARGE SCALE GENOMIC DNA]</scope>
    <source>
        <strain evidence="2">LMG 22563</strain>
    </source>
</reference>
<dbReference type="EMBL" id="FORC01000001">
    <property type="protein sequence ID" value="SFI43823.1"/>
    <property type="molecule type" value="Genomic_DNA"/>
</dbReference>
<dbReference type="RefSeq" id="WP_074881690.1">
    <property type="nucleotide sequence ID" value="NZ_FORC01000001.1"/>
</dbReference>
<dbReference type="AlphaFoldDB" id="A0A1I3I7U9"/>
<dbReference type="STRING" id="289370.SAMN05216602_1473"/>
<accession>A0A1I3I7U9</accession>
<organism evidence="1 2">
    <name type="scientific">Phytopseudomonas argentinensis</name>
    <dbReference type="NCBI Taxonomy" id="289370"/>
    <lineage>
        <taxon>Bacteria</taxon>
        <taxon>Pseudomonadati</taxon>
        <taxon>Pseudomonadota</taxon>
        <taxon>Gammaproteobacteria</taxon>
        <taxon>Pseudomonadales</taxon>
        <taxon>Pseudomonadaceae</taxon>
        <taxon>Phytopseudomonas</taxon>
    </lineage>
</organism>
<evidence type="ECO:0000313" key="1">
    <source>
        <dbReference type="EMBL" id="SFI43823.1"/>
    </source>
</evidence>
<dbReference type="OrthoDB" id="6627061at2"/>
<name>A0A1I3I7U9_9GAMM</name>
<gene>
    <name evidence="1" type="ORF">SAMN05216602_1473</name>
</gene>
<protein>
    <submittedName>
        <fullName evidence="1">Phage-associated protein, BcepMu gp16 family</fullName>
    </submittedName>
</protein>
<keyword evidence="2" id="KW-1185">Reference proteome</keyword>
<proteinExistence type="predicted"/>
<sequence>MTPNQIRARLIEKGSSYRQFALARGYEPRNVTQVVARWAGADRMPNGRLAFAILRDLSREIGTDVVPGILAEAANSSEAMAQQ</sequence>
<dbReference type="Proteomes" id="UP000183018">
    <property type="component" value="Unassembled WGS sequence"/>
</dbReference>